<accession>A0ABQ4A7T2</accession>
<gene>
    <name evidence="1" type="ORF">Ahu01nite_097950</name>
</gene>
<evidence type="ECO:0000313" key="1">
    <source>
        <dbReference type="EMBL" id="GIE26693.1"/>
    </source>
</evidence>
<dbReference type="EMBL" id="BOMN01000149">
    <property type="protein sequence ID" value="GIE26693.1"/>
    <property type="molecule type" value="Genomic_DNA"/>
</dbReference>
<protein>
    <submittedName>
        <fullName evidence="1">Uncharacterized protein</fullName>
    </submittedName>
</protein>
<sequence>MSHFVATRDIPFGDPGRNVFAFREGEAVPAELVSQHGWEDYVASSNTKAAQQATAQKETK</sequence>
<organism evidence="1 2">
    <name type="scientific">Winogradskya humida</name>
    <dbReference type="NCBI Taxonomy" id="113566"/>
    <lineage>
        <taxon>Bacteria</taxon>
        <taxon>Bacillati</taxon>
        <taxon>Actinomycetota</taxon>
        <taxon>Actinomycetes</taxon>
        <taxon>Micromonosporales</taxon>
        <taxon>Micromonosporaceae</taxon>
        <taxon>Winogradskya</taxon>
    </lineage>
</organism>
<reference evidence="1 2" key="1">
    <citation type="submission" date="2021-01" db="EMBL/GenBank/DDBJ databases">
        <title>Whole genome shotgun sequence of Actinoplanes humidus NBRC 14915.</title>
        <authorList>
            <person name="Komaki H."/>
            <person name="Tamura T."/>
        </authorList>
    </citation>
    <scope>NUCLEOTIDE SEQUENCE [LARGE SCALE GENOMIC DNA]</scope>
    <source>
        <strain evidence="1 2">NBRC 14915</strain>
    </source>
</reference>
<comment type="caution">
    <text evidence="1">The sequence shown here is derived from an EMBL/GenBank/DDBJ whole genome shotgun (WGS) entry which is preliminary data.</text>
</comment>
<keyword evidence="2" id="KW-1185">Reference proteome</keyword>
<evidence type="ECO:0000313" key="2">
    <source>
        <dbReference type="Proteomes" id="UP000603200"/>
    </source>
</evidence>
<dbReference type="RefSeq" id="WP_203843593.1">
    <property type="nucleotide sequence ID" value="NZ_BAAATV010000016.1"/>
</dbReference>
<name>A0ABQ4A7T2_9ACTN</name>
<proteinExistence type="predicted"/>
<dbReference type="Proteomes" id="UP000603200">
    <property type="component" value="Unassembled WGS sequence"/>
</dbReference>